<dbReference type="InterPro" id="IPR000403">
    <property type="entry name" value="PI3/4_kinase_cat_dom"/>
</dbReference>
<dbReference type="InterPro" id="IPR042236">
    <property type="entry name" value="PI3K_accessory_sf"/>
</dbReference>
<proteinExistence type="inferred from homology"/>
<dbReference type="Gene3D" id="1.10.1070.11">
    <property type="entry name" value="Phosphatidylinositol 3-/4-kinase, catalytic domain"/>
    <property type="match status" value="1"/>
</dbReference>
<name>A0AAF0F3C5_9BASI</name>
<dbReference type="PANTHER" id="PTHR10048">
    <property type="entry name" value="PHOSPHATIDYLINOSITOL KINASE"/>
    <property type="match status" value="1"/>
</dbReference>
<dbReference type="Pfam" id="PF00454">
    <property type="entry name" value="PI3_PI4_kinase"/>
    <property type="match status" value="1"/>
</dbReference>
<dbReference type="Proteomes" id="UP001214628">
    <property type="component" value="Chromosome 1"/>
</dbReference>
<dbReference type="SUPFAM" id="SSF49562">
    <property type="entry name" value="C2 domain (Calcium/lipid-binding domain, CaLB)"/>
    <property type="match status" value="1"/>
</dbReference>
<dbReference type="InterPro" id="IPR057756">
    <property type="entry name" value="PI3-kinase_type3/VPS34_cat"/>
</dbReference>
<dbReference type="Pfam" id="PF00792">
    <property type="entry name" value="PI3K_C2"/>
    <property type="match status" value="1"/>
</dbReference>
<dbReference type="Pfam" id="PF00613">
    <property type="entry name" value="PI3Ka"/>
    <property type="match status" value="1"/>
</dbReference>
<dbReference type="GO" id="GO:0006897">
    <property type="term" value="P:endocytosis"/>
    <property type="evidence" value="ECO:0007669"/>
    <property type="project" value="TreeGrafter"/>
</dbReference>
<dbReference type="GO" id="GO:0005768">
    <property type="term" value="C:endosome"/>
    <property type="evidence" value="ECO:0007669"/>
    <property type="project" value="TreeGrafter"/>
</dbReference>
<feature type="domain" description="PI3K/PI4K catalytic" evidence="8">
    <location>
        <begin position="565"/>
        <end position="846"/>
    </location>
</feature>
<dbReference type="EMBL" id="CP118375">
    <property type="protein sequence ID" value="WFD42171.1"/>
    <property type="molecule type" value="Genomic_DNA"/>
</dbReference>
<evidence type="ECO:0000256" key="4">
    <source>
        <dbReference type="ARBA" id="ARBA00022777"/>
    </source>
</evidence>
<dbReference type="EC" id="2.7.1.137" evidence="7"/>
<evidence type="ECO:0000256" key="7">
    <source>
        <dbReference type="PIRNR" id="PIRNR000587"/>
    </source>
</evidence>
<dbReference type="GO" id="GO:0005524">
    <property type="term" value="F:ATP binding"/>
    <property type="evidence" value="ECO:0007669"/>
    <property type="project" value="UniProtKB-UniRule"/>
</dbReference>
<dbReference type="InterPro" id="IPR002420">
    <property type="entry name" value="PI3K-type_C2_dom"/>
</dbReference>
<protein>
    <recommendedName>
        <fullName evidence="7">Phosphatidylinositol 3-kinase VPS34</fullName>
        <ecNumber evidence="7">2.7.1.137</ecNumber>
    </recommendedName>
</protein>
<keyword evidence="2 7" id="KW-0808">Transferase</keyword>
<dbReference type="SUPFAM" id="SSF56112">
    <property type="entry name" value="Protein kinase-like (PK-like)"/>
    <property type="match status" value="1"/>
</dbReference>
<evidence type="ECO:0000256" key="5">
    <source>
        <dbReference type="ARBA" id="ARBA00022840"/>
    </source>
</evidence>
<dbReference type="InterPro" id="IPR011009">
    <property type="entry name" value="Kinase-like_dom_sf"/>
</dbReference>
<dbReference type="PROSITE" id="PS00915">
    <property type="entry name" value="PI3_4_KINASE_1"/>
    <property type="match status" value="1"/>
</dbReference>
<dbReference type="GO" id="GO:0005777">
    <property type="term" value="C:peroxisome"/>
    <property type="evidence" value="ECO:0007669"/>
    <property type="project" value="TreeGrafter"/>
</dbReference>
<comment type="catalytic activity">
    <reaction evidence="6">
        <text>a 1,2-diacyl-sn-glycero-3-phospho-(1D-myo-inositol) + ATP = a 1,2-diacyl-sn-glycero-3-phospho-(1D-myo-inositol-3-phosphate) + ADP + H(+)</text>
        <dbReference type="Rhea" id="RHEA:12709"/>
        <dbReference type="ChEBI" id="CHEBI:15378"/>
        <dbReference type="ChEBI" id="CHEBI:30616"/>
        <dbReference type="ChEBI" id="CHEBI:57880"/>
        <dbReference type="ChEBI" id="CHEBI:58088"/>
        <dbReference type="ChEBI" id="CHEBI:456216"/>
        <dbReference type="EC" id="2.7.1.137"/>
    </reaction>
    <physiologicalReaction direction="left-to-right" evidence="6">
        <dbReference type="Rhea" id="RHEA:12710"/>
    </physiologicalReaction>
</comment>
<dbReference type="PROSITE" id="PS50290">
    <property type="entry name" value="PI3_4_KINASE_3"/>
    <property type="match status" value="1"/>
</dbReference>
<dbReference type="FunFam" id="3.30.1010.10:FF:000002">
    <property type="entry name" value="Phosphatidylinositol 3-kinase catalytic subunit type 3"/>
    <property type="match status" value="1"/>
</dbReference>
<evidence type="ECO:0000259" key="9">
    <source>
        <dbReference type="PROSITE" id="PS51545"/>
    </source>
</evidence>
<dbReference type="InterPro" id="IPR035892">
    <property type="entry name" value="C2_domain_sf"/>
</dbReference>
<evidence type="ECO:0000256" key="2">
    <source>
        <dbReference type="ARBA" id="ARBA00022679"/>
    </source>
</evidence>
<dbReference type="GO" id="GO:0000045">
    <property type="term" value="P:autophagosome assembly"/>
    <property type="evidence" value="ECO:0007669"/>
    <property type="project" value="TreeGrafter"/>
</dbReference>
<dbReference type="InterPro" id="IPR018936">
    <property type="entry name" value="PI3/4_kinase_CS"/>
</dbReference>
<dbReference type="CDD" id="cd00896">
    <property type="entry name" value="PI3Kc_III"/>
    <property type="match status" value="1"/>
</dbReference>
<keyword evidence="12" id="KW-1185">Reference proteome</keyword>
<dbReference type="FunFam" id="1.10.1070.11:FF:000002">
    <property type="entry name" value="Phosphatidylinositol 3-kinase catalytic subunit type 3"/>
    <property type="match status" value="1"/>
</dbReference>
<evidence type="ECO:0000256" key="1">
    <source>
        <dbReference type="ARBA" id="ARBA00006209"/>
    </source>
</evidence>
<evidence type="ECO:0000313" key="12">
    <source>
        <dbReference type="Proteomes" id="UP001214628"/>
    </source>
</evidence>
<dbReference type="GO" id="GO:0048015">
    <property type="term" value="P:phosphatidylinositol-mediated signaling"/>
    <property type="evidence" value="ECO:0007669"/>
    <property type="project" value="TreeGrafter"/>
</dbReference>
<dbReference type="PIRSF" id="PIRSF000587">
    <property type="entry name" value="PI3K_Vps34"/>
    <property type="match status" value="1"/>
</dbReference>
<dbReference type="InterPro" id="IPR016024">
    <property type="entry name" value="ARM-type_fold"/>
</dbReference>
<dbReference type="AlphaFoldDB" id="A0AAF0F3C5"/>
<dbReference type="SMART" id="SM00142">
    <property type="entry name" value="PI3K_C2"/>
    <property type="match status" value="1"/>
</dbReference>
<evidence type="ECO:0000259" key="8">
    <source>
        <dbReference type="PROSITE" id="PS50290"/>
    </source>
</evidence>
<accession>A0AAF0F3C5</accession>
<keyword evidence="4 7" id="KW-0418">Kinase</keyword>
<evidence type="ECO:0000259" key="10">
    <source>
        <dbReference type="PROSITE" id="PS51547"/>
    </source>
</evidence>
<keyword evidence="3 7" id="KW-0547">Nucleotide-binding</keyword>
<dbReference type="Gene3D" id="3.30.1010.10">
    <property type="entry name" value="Phosphatidylinositol 3-kinase Catalytic Subunit, Chain A, domain 4"/>
    <property type="match status" value="1"/>
</dbReference>
<keyword evidence="5 7" id="KW-0067">ATP-binding</keyword>
<dbReference type="CDD" id="cd00870">
    <property type="entry name" value="PI3Ka_III"/>
    <property type="match status" value="1"/>
</dbReference>
<comment type="similarity">
    <text evidence="1">Belongs to the PI3/PI4-kinase family. Type III PI4K subfamily.</text>
</comment>
<dbReference type="InterPro" id="IPR036940">
    <property type="entry name" value="PI3/4_kinase_cat_sf"/>
</dbReference>
<dbReference type="PROSITE" id="PS51547">
    <property type="entry name" value="C2_PI3K"/>
    <property type="match status" value="1"/>
</dbReference>
<sequence>MDGDLYSFVASYDVVQDVRLVVLYLEGQPWCKASEIFSYSSVDSQDAKKMEVPSVCVRCQLFADNKPLSLVRSTSCQISDTRILWNQCLNLSFQIADLPQTATLVFTVFSFGSEAESSVIGGSAIPLFDRDGSLRSGQQRLHIWRDVAGDKHIPTTTPFQIEPVSGAQELEDRFKGLDRRSSPNAEWLDKLALRLIQLMRENEVERDNQLILTVDLPRFDLPVVFTEQEPVSVTTSSHSAPLHDAPGRNVDASLFTINDPEGDKENLIEAKHRRLVRSQRSSLLDRERKPTATVRDELNAILLYPSTRPLSSAEKDLVWSFRFHLTRFPKALTKFLKSVVWSDSYETRQATEVLLPMWAEPELSDVLELLGPWFRDLRVRSYAVRLLERASDDELELYLLQLVQVIKFDEVAWSAAKKSQHQRVNQGQSDSDNQSQDLLHNGPELVDLLCERSTSNKALGTMFYWYVKVECEDTVYGALFERVASLLQKQLLKHNEPLAEMIKRQKDFVDLLSAKSKQLRLSRDGRPKKIEKLQALLADNKNGLNHFRPALSLPLDPDIYVSRTVPEKSTIFKSNLFPLRIEFCIEDPLDAEIGSTNHDHKTYTVICKDGDDLRQDQLVIQLFALMDKLLRNEKLDLKITPYRVLATSPTNGLVEFIPSMTIAAIVTEFNGSILNYLRAHHPDKDSRATYHVQSSVLDTFVRSCAGYCVITYLLEIGDRHLDNLLVSPDGHFFHVDFGYIFGHDPKPFPPPVKICKEMVEGMGGSNSVYYARFKRLCSTAYACLRKNANLILNSVSLMVDANIPDIRSEPDKAVLKIQEKFMLDLTEEKAIAHFEALFNETSYISTMFDRLHNMAQYFRQ</sequence>
<dbReference type="GO" id="GO:0000407">
    <property type="term" value="C:phagophore assembly site"/>
    <property type="evidence" value="ECO:0007669"/>
    <property type="project" value="TreeGrafter"/>
</dbReference>
<dbReference type="SMART" id="SM00145">
    <property type="entry name" value="PI3Ka"/>
    <property type="match status" value="1"/>
</dbReference>
<gene>
    <name evidence="11" type="primary">VPS34</name>
    <name evidence="11" type="ORF">MPSI1_000810</name>
</gene>
<evidence type="ECO:0000256" key="6">
    <source>
        <dbReference type="ARBA" id="ARBA00023985"/>
    </source>
</evidence>
<feature type="domain" description="PIK helical" evidence="9">
    <location>
        <begin position="285"/>
        <end position="493"/>
    </location>
</feature>
<dbReference type="PANTHER" id="PTHR10048:SF7">
    <property type="entry name" value="PHOSPHATIDYLINOSITOL 3-KINASE CATALYTIC SUBUNIT TYPE 3"/>
    <property type="match status" value="1"/>
</dbReference>
<dbReference type="GO" id="GO:0034271">
    <property type="term" value="C:phosphatidylinositol 3-kinase complex, class III, type I"/>
    <property type="evidence" value="ECO:0007669"/>
    <property type="project" value="TreeGrafter"/>
</dbReference>
<dbReference type="SMART" id="SM00146">
    <property type="entry name" value="PI3Kc"/>
    <property type="match status" value="1"/>
</dbReference>
<evidence type="ECO:0000313" key="11">
    <source>
        <dbReference type="EMBL" id="WFD42171.1"/>
    </source>
</evidence>
<dbReference type="PROSITE" id="PS00916">
    <property type="entry name" value="PI3_4_KINASE_2"/>
    <property type="match status" value="1"/>
</dbReference>
<reference evidence="11" key="1">
    <citation type="submission" date="2023-02" db="EMBL/GenBank/DDBJ databases">
        <title>Mating type loci evolution in Malassezia.</title>
        <authorList>
            <person name="Coelho M.A."/>
        </authorList>
    </citation>
    <scope>NUCLEOTIDE SEQUENCE</scope>
    <source>
        <strain evidence="11">CBS 14136</strain>
    </source>
</reference>
<dbReference type="PROSITE" id="PS51545">
    <property type="entry name" value="PIK_HELICAL"/>
    <property type="match status" value="1"/>
</dbReference>
<dbReference type="GO" id="GO:0034272">
    <property type="term" value="C:phosphatidylinositol 3-kinase complex, class III, type II"/>
    <property type="evidence" value="ECO:0007669"/>
    <property type="project" value="TreeGrafter"/>
</dbReference>
<feature type="domain" description="C2 PI3K-type" evidence="10">
    <location>
        <begin position="36"/>
        <end position="180"/>
    </location>
</feature>
<dbReference type="Gene3D" id="2.60.40.150">
    <property type="entry name" value="C2 domain"/>
    <property type="match status" value="1"/>
</dbReference>
<dbReference type="InterPro" id="IPR008290">
    <property type="entry name" value="PI3K_Vps34"/>
</dbReference>
<dbReference type="Gene3D" id="1.25.40.70">
    <property type="entry name" value="Phosphatidylinositol 3-kinase, accessory domain (PIK)"/>
    <property type="match status" value="1"/>
</dbReference>
<evidence type="ECO:0000256" key="3">
    <source>
        <dbReference type="ARBA" id="ARBA00022741"/>
    </source>
</evidence>
<dbReference type="GO" id="GO:0016303">
    <property type="term" value="F:1-phosphatidylinositol-3-kinase activity"/>
    <property type="evidence" value="ECO:0007669"/>
    <property type="project" value="UniProtKB-UniRule"/>
</dbReference>
<dbReference type="SUPFAM" id="SSF48371">
    <property type="entry name" value="ARM repeat"/>
    <property type="match status" value="1"/>
</dbReference>
<organism evidence="11 12">
    <name type="scientific">Malassezia psittaci</name>
    <dbReference type="NCBI Taxonomy" id="1821823"/>
    <lineage>
        <taxon>Eukaryota</taxon>
        <taxon>Fungi</taxon>
        <taxon>Dikarya</taxon>
        <taxon>Basidiomycota</taxon>
        <taxon>Ustilaginomycotina</taxon>
        <taxon>Malasseziomycetes</taxon>
        <taxon>Malasseziales</taxon>
        <taxon>Malasseziaceae</taxon>
        <taxon>Malassezia</taxon>
    </lineage>
</organism>
<dbReference type="InterPro" id="IPR015433">
    <property type="entry name" value="PI3/4_kinase"/>
</dbReference>
<dbReference type="InterPro" id="IPR001263">
    <property type="entry name" value="PI3K_accessory_dom"/>
</dbReference>